<dbReference type="EMBL" id="AP028915">
    <property type="protein sequence ID" value="BES96917.1"/>
    <property type="molecule type" value="Genomic_DNA"/>
</dbReference>
<name>A0ABN7AZT6_9HEMI</name>
<evidence type="ECO:0000313" key="2">
    <source>
        <dbReference type="Proteomes" id="UP001307889"/>
    </source>
</evidence>
<reference evidence="1 2" key="1">
    <citation type="submission" date="2023-09" db="EMBL/GenBank/DDBJ databases">
        <title>Nesidiocoris tenuis whole genome shotgun sequence.</title>
        <authorList>
            <person name="Shibata T."/>
            <person name="Shimoda M."/>
            <person name="Kobayashi T."/>
            <person name="Uehara T."/>
        </authorList>
    </citation>
    <scope>NUCLEOTIDE SEQUENCE [LARGE SCALE GENOMIC DNA]</scope>
    <source>
        <strain evidence="1 2">Japan</strain>
    </source>
</reference>
<keyword evidence="2" id="KW-1185">Reference proteome</keyword>
<accession>A0ABN7AZT6</accession>
<protein>
    <submittedName>
        <fullName evidence="1">Uncharacterized protein</fullName>
    </submittedName>
</protein>
<proteinExistence type="predicted"/>
<sequence>MVQGQSSAVFLIRGAALFKSWPGPASVVPGRDSLFSPPVGHSYSAPGPTANTSGLQLAKLNIVSPSPRPWRPWALVSAPFRP</sequence>
<dbReference type="Proteomes" id="UP001307889">
    <property type="component" value="Chromosome 7"/>
</dbReference>
<evidence type="ECO:0000313" key="1">
    <source>
        <dbReference type="EMBL" id="BES96917.1"/>
    </source>
</evidence>
<gene>
    <name evidence="1" type="ORF">NTJ_09730</name>
</gene>
<organism evidence="1 2">
    <name type="scientific">Nesidiocoris tenuis</name>
    <dbReference type="NCBI Taxonomy" id="355587"/>
    <lineage>
        <taxon>Eukaryota</taxon>
        <taxon>Metazoa</taxon>
        <taxon>Ecdysozoa</taxon>
        <taxon>Arthropoda</taxon>
        <taxon>Hexapoda</taxon>
        <taxon>Insecta</taxon>
        <taxon>Pterygota</taxon>
        <taxon>Neoptera</taxon>
        <taxon>Paraneoptera</taxon>
        <taxon>Hemiptera</taxon>
        <taxon>Heteroptera</taxon>
        <taxon>Panheteroptera</taxon>
        <taxon>Cimicomorpha</taxon>
        <taxon>Miridae</taxon>
        <taxon>Dicyphina</taxon>
        <taxon>Nesidiocoris</taxon>
    </lineage>
</organism>